<dbReference type="GO" id="GO:0004519">
    <property type="term" value="F:endonuclease activity"/>
    <property type="evidence" value="ECO:0007669"/>
    <property type="project" value="UniProtKB-KW"/>
</dbReference>
<gene>
    <name evidence="3" type="ORF">GZ77_26715</name>
</gene>
<dbReference type="eggNOG" id="COG3335">
    <property type="taxonomic scope" value="Bacteria"/>
</dbReference>
<feature type="domain" description="Tc1-like transposase DDE" evidence="1">
    <location>
        <begin position="166"/>
        <end position="308"/>
    </location>
</feature>
<keyword evidence="3" id="KW-0378">Hydrolase</keyword>
<organism evidence="3 4">
    <name type="scientific">Endozoicomonas montiporae</name>
    <dbReference type="NCBI Taxonomy" id="1027273"/>
    <lineage>
        <taxon>Bacteria</taxon>
        <taxon>Pseudomonadati</taxon>
        <taxon>Pseudomonadota</taxon>
        <taxon>Gammaproteobacteria</taxon>
        <taxon>Oceanospirillales</taxon>
        <taxon>Endozoicomonadaceae</taxon>
        <taxon>Endozoicomonas</taxon>
    </lineage>
</organism>
<dbReference type="InterPro" id="IPR012337">
    <property type="entry name" value="RNaseH-like_sf"/>
</dbReference>
<dbReference type="Pfam" id="PF13358">
    <property type="entry name" value="DDE_3"/>
    <property type="match status" value="1"/>
</dbReference>
<proteinExistence type="predicted"/>
<keyword evidence="4" id="KW-1185">Reference proteome</keyword>
<dbReference type="SUPFAM" id="SSF53098">
    <property type="entry name" value="Ribonuclease H-like"/>
    <property type="match status" value="1"/>
</dbReference>
<dbReference type="Pfam" id="PF13384">
    <property type="entry name" value="HTH_23"/>
    <property type="match status" value="1"/>
</dbReference>
<dbReference type="GO" id="GO:0003676">
    <property type="term" value="F:nucleic acid binding"/>
    <property type="evidence" value="ECO:0007669"/>
    <property type="project" value="InterPro"/>
</dbReference>
<comment type="caution">
    <text evidence="3">The sequence shown here is derived from an EMBL/GenBank/DDBJ whole genome shotgun (WGS) entry which is preliminary data.</text>
</comment>
<keyword evidence="3" id="KW-0540">Nuclease</keyword>
<dbReference type="InterPro" id="IPR036397">
    <property type="entry name" value="RNaseH_sf"/>
</dbReference>
<dbReference type="InterPro" id="IPR047655">
    <property type="entry name" value="Transpos_IS630-like"/>
</dbReference>
<name>A0A081MYC6_9GAMM</name>
<keyword evidence="3" id="KW-0255">Endonuclease</keyword>
<evidence type="ECO:0000259" key="2">
    <source>
        <dbReference type="Pfam" id="PF13592"/>
    </source>
</evidence>
<dbReference type="InterPro" id="IPR009057">
    <property type="entry name" value="Homeodomain-like_sf"/>
</dbReference>
<dbReference type="eggNOG" id="COG3415">
    <property type="taxonomic scope" value="Bacteria"/>
</dbReference>
<evidence type="ECO:0000259" key="1">
    <source>
        <dbReference type="Pfam" id="PF13358"/>
    </source>
</evidence>
<feature type="domain" description="Winged helix-turn helix" evidence="2">
    <location>
        <begin position="94"/>
        <end position="153"/>
    </location>
</feature>
<reference evidence="3 4" key="1">
    <citation type="submission" date="2014-06" db="EMBL/GenBank/DDBJ databases">
        <title>Whole Genome Sequences of Three Symbiotic Endozoicomonas Bacteria.</title>
        <authorList>
            <person name="Neave M.J."/>
            <person name="Apprill A."/>
            <person name="Voolstra C.R."/>
        </authorList>
    </citation>
    <scope>NUCLEOTIDE SEQUENCE [LARGE SCALE GENOMIC DNA]</scope>
    <source>
        <strain evidence="3 4">LMG 24815</strain>
    </source>
</reference>
<dbReference type="SUPFAM" id="SSF46689">
    <property type="entry name" value="Homeodomain-like"/>
    <property type="match status" value="1"/>
</dbReference>
<dbReference type="InterPro" id="IPR025959">
    <property type="entry name" value="Winged_HTH_dom"/>
</dbReference>
<dbReference type="NCBIfam" id="NF033545">
    <property type="entry name" value="transpos_IS630"/>
    <property type="match status" value="1"/>
</dbReference>
<dbReference type="RefSeq" id="WP_034880330.1">
    <property type="nucleotide sequence ID" value="NZ_JOKG01000017.1"/>
</dbReference>
<dbReference type="AlphaFoldDB" id="A0A081MYC6"/>
<accession>A0A081MYC6</accession>
<dbReference type="InterPro" id="IPR038717">
    <property type="entry name" value="Tc1-like_DDE_dom"/>
</dbReference>
<dbReference type="Pfam" id="PF13592">
    <property type="entry name" value="HTH_33"/>
    <property type="match status" value="1"/>
</dbReference>
<dbReference type="PANTHER" id="PTHR46564">
    <property type="entry name" value="TRANSPOSASE"/>
    <property type="match status" value="1"/>
</dbReference>
<protein>
    <submittedName>
        <fullName evidence="3">DDE endonuclease</fullName>
    </submittedName>
</protein>
<dbReference type="EMBL" id="JOKG01000017">
    <property type="protein sequence ID" value="KEQ11199.1"/>
    <property type="molecule type" value="Genomic_DNA"/>
</dbReference>
<dbReference type="Gene3D" id="3.30.420.10">
    <property type="entry name" value="Ribonuclease H-like superfamily/Ribonuclease H"/>
    <property type="match status" value="1"/>
</dbReference>
<dbReference type="Proteomes" id="UP000028006">
    <property type="component" value="Unassembled WGS sequence"/>
</dbReference>
<evidence type="ECO:0000313" key="4">
    <source>
        <dbReference type="Proteomes" id="UP000028006"/>
    </source>
</evidence>
<evidence type="ECO:0000313" key="3">
    <source>
        <dbReference type="EMBL" id="KEQ11199.1"/>
    </source>
</evidence>
<sequence>MPKIILTDQQKAALESRHKKSQDARECDRIKAVLLRSEGWTPSSIAQALRKSEFTICRHLDDYLKKEKLKPDNGGSESYLNDEQTRQLIEHISEHTYAHTHQIVAYISDRWDIKYTVSGLNKWLHQKGFTYKKPKGVPHKADADKQAEFVKHYDALKASLPEDEVLLFMDAVHPTQATKITSGWIRKGVDKIINTTGSRTRLNIVGAIELNNLSAAVFDQFKTVNGEAIIKFFRTVRASYASMTVIHIVLDGAGYHRSKEVVEEAEKLGIKLHYLPPYSLNLNPIERLWKVMNEYARNNEYFAKAKEFREKINHFLDVTLPEIGASLVSRINDSFQRLNPAS</sequence>
<dbReference type="PANTHER" id="PTHR46564:SF1">
    <property type="entry name" value="TRANSPOSASE"/>
    <property type="match status" value="1"/>
</dbReference>